<accession>A0ABR1ELT3</accession>
<dbReference type="InterPro" id="IPR002921">
    <property type="entry name" value="Fungal_lipase-type"/>
</dbReference>
<dbReference type="PANTHER" id="PTHR45908">
    <property type="entry name" value="PROTEIN CBG11750-RELATED"/>
    <property type="match status" value="1"/>
</dbReference>
<organism evidence="2 3">
    <name type="scientific">Necator americanus</name>
    <name type="common">Human hookworm</name>
    <dbReference type="NCBI Taxonomy" id="51031"/>
    <lineage>
        <taxon>Eukaryota</taxon>
        <taxon>Metazoa</taxon>
        <taxon>Ecdysozoa</taxon>
        <taxon>Nematoda</taxon>
        <taxon>Chromadorea</taxon>
        <taxon>Rhabditida</taxon>
        <taxon>Rhabditina</taxon>
        <taxon>Rhabditomorpha</taxon>
        <taxon>Strongyloidea</taxon>
        <taxon>Ancylostomatidae</taxon>
        <taxon>Bunostominae</taxon>
        <taxon>Necator</taxon>
    </lineage>
</organism>
<dbReference type="Gene3D" id="3.40.50.1820">
    <property type="entry name" value="alpha/beta hydrolase"/>
    <property type="match status" value="1"/>
</dbReference>
<evidence type="ECO:0000313" key="3">
    <source>
        <dbReference type="Proteomes" id="UP001303046"/>
    </source>
</evidence>
<evidence type="ECO:0000259" key="1">
    <source>
        <dbReference type="Pfam" id="PF01764"/>
    </source>
</evidence>
<protein>
    <recommendedName>
        <fullName evidence="1">Fungal lipase-type domain-containing protein</fullName>
    </recommendedName>
</protein>
<dbReference type="InterPro" id="IPR029058">
    <property type="entry name" value="AB_hydrolase_fold"/>
</dbReference>
<dbReference type="PANTHER" id="PTHR45908:SF15">
    <property type="entry name" value="FUNGAL LIPASE-LIKE DOMAIN-CONTAINING PROTEIN"/>
    <property type="match status" value="1"/>
</dbReference>
<dbReference type="CDD" id="cd00519">
    <property type="entry name" value="Lipase_3"/>
    <property type="match status" value="1"/>
</dbReference>
<evidence type="ECO:0000313" key="2">
    <source>
        <dbReference type="EMBL" id="KAK6763588.1"/>
    </source>
</evidence>
<dbReference type="SUPFAM" id="SSF53474">
    <property type="entry name" value="alpha/beta-Hydrolases"/>
    <property type="match status" value="1"/>
</dbReference>
<feature type="domain" description="Fungal lipase-type" evidence="1">
    <location>
        <begin position="108"/>
        <end position="249"/>
    </location>
</feature>
<dbReference type="Proteomes" id="UP001303046">
    <property type="component" value="Unassembled WGS sequence"/>
</dbReference>
<name>A0ABR1ELT3_NECAM</name>
<dbReference type="EMBL" id="JAVFWL010000006">
    <property type="protein sequence ID" value="KAK6763588.1"/>
    <property type="molecule type" value="Genomic_DNA"/>
</dbReference>
<keyword evidence="3" id="KW-1185">Reference proteome</keyword>
<gene>
    <name evidence="2" type="primary">Necator_chrX.g24223</name>
    <name evidence="2" type="ORF">RB195_024058</name>
</gene>
<dbReference type="Pfam" id="PF01764">
    <property type="entry name" value="Lipase_3"/>
    <property type="match status" value="1"/>
</dbReference>
<sequence>MSDVSSSFSAWETLPQDEPPLCIAVRRPVSPPRHYEAHSNARGRRYTDALGRSLFSIILSLKHDNPGTCLHNVRPDISYTRTFTIDCDTSGNSCRGLLAVSVEAKSIYVAYRDSDSQKQLGAEILNGFGAQLGAWEKFEDPEIGVISYFHQAFYRTFVGSGMKDHLLELTKRYANHRIWVTGYSLGGSLASMTALYMAKKELVDKKLLRLVTFGEARTGNVAFAKAIEQYVKFRYRVVKGDDFVTNIPHSVDPSTTLTGLFYHRQPLFYRYLVHYDNKMDKGDPFRICGLSDDYGCRNTDRSFNFDDHLSYFHINRDKFIQEGCPREHLF</sequence>
<comment type="caution">
    <text evidence="2">The sequence shown here is derived from an EMBL/GenBank/DDBJ whole genome shotgun (WGS) entry which is preliminary data.</text>
</comment>
<reference evidence="2 3" key="1">
    <citation type="submission" date="2023-08" db="EMBL/GenBank/DDBJ databases">
        <title>A Necator americanus chromosomal reference genome.</title>
        <authorList>
            <person name="Ilik V."/>
            <person name="Petrzelkova K.J."/>
            <person name="Pardy F."/>
            <person name="Fuh T."/>
            <person name="Niatou-Singa F.S."/>
            <person name="Gouil Q."/>
            <person name="Baker L."/>
            <person name="Ritchie M.E."/>
            <person name="Jex A.R."/>
            <person name="Gazzola D."/>
            <person name="Li H."/>
            <person name="Toshio Fujiwara R."/>
            <person name="Zhan B."/>
            <person name="Aroian R.V."/>
            <person name="Pafco B."/>
            <person name="Schwarz E.M."/>
        </authorList>
    </citation>
    <scope>NUCLEOTIDE SEQUENCE [LARGE SCALE GENOMIC DNA]</scope>
    <source>
        <strain evidence="2 3">Aroian</strain>
        <tissue evidence="2">Whole animal</tissue>
    </source>
</reference>
<proteinExistence type="predicted"/>